<name>A0A2K8SPJ4_9NOSO</name>
<evidence type="ECO:0000313" key="1">
    <source>
        <dbReference type="EMBL" id="AUB36755.1"/>
    </source>
</evidence>
<protein>
    <submittedName>
        <fullName evidence="1">Uncharacterized protein</fullName>
    </submittedName>
</protein>
<dbReference type="EMBL" id="CP024785">
    <property type="protein sequence ID" value="AUB36755.1"/>
    <property type="molecule type" value="Genomic_DNA"/>
</dbReference>
<sequence>MAIGDKLLHFISGKIFKAQPIIYKLAGNFSLTEFYFRYL</sequence>
<evidence type="ECO:0000313" key="2">
    <source>
        <dbReference type="Proteomes" id="UP000232003"/>
    </source>
</evidence>
<accession>A0A2K8SPJ4</accession>
<keyword evidence="2" id="KW-1185">Reference proteome</keyword>
<organism evidence="1 2">
    <name type="scientific">Nostoc flagelliforme CCNUN1</name>
    <dbReference type="NCBI Taxonomy" id="2038116"/>
    <lineage>
        <taxon>Bacteria</taxon>
        <taxon>Bacillati</taxon>
        <taxon>Cyanobacteriota</taxon>
        <taxon>Cyanophyceae</taxon>
        <taxon>Nostocales</taxon>
        <taxon>Nostocaceae</taxon>
        <taxon>Nostoc</taxon>
    </lineage>
</organism>
<gene>
    <name evidence="1" type="ORF">COO91_02680</name>
</gene>
<reference evidence="1 2" key="1">
    <citation type="submission" date="2017-11" db="EMBL/GenBank/DDBJ databases">
        <title>Complete genome of a free-living desiccation-tolerant cyanobacterium and its photosynthetic adaptation to extreme terrestrial habitat.</title>
        <authorList>
            <person name="Shang J."/>
        </authorList>
    </citation>
    <scope>NUCLEOTIDE SEQUENCE [LARGE SCALE GENOMIC DNA]</scope>
    <source>
        <strain evidence="1 2">CCNUN1</strain>
    </source>
</reference>
<dbReference type="Proteomes" id="UP000232003">
    <property type="component" value="Chromosome"/>
</dbReference>
<proteinExistence type="predicted"/>
<dbReference type="KEGG" id="nfl:COO91_02680"/>
<dbReference type="AlphaFoldDB" id="A0A2K8SPJ4"/>